<dbReference type="EMBL" id="JAHKNI010000002">
    <property type="protein sequence ID" value="MBU3061445.1"/>
    <property type="molecule type" value="Genomic_DNA"/>
</dbReference>
<proteinExistence type="predicted"/>
<organism evidence="1 2">
    <name type="scientific">Nocardia albiluteola</name>
    <dbReference type="NCBI Taxonomy" id="2842303"/>
    <lineage>
        <taxon>Bacteria</taxon>
        <taxon>Bacillati</taxon>
        <taxon>Actinomycetota</taxon>
        <taxon>Actinomycetes</taxon>
        <taxon>Mycobacteriales</taxon>
        <taxon>Nocardiaceae</taxon>
        <taxon>Nocardia</taxon>
    </lineage>
</organism>
<dbReference type="Proteomes" id="UP000733379">
    <property type="component" value="Unassembled WGS sequence"/>
</dbReference>
<name>A0ABS6ATU3_9NOCA</name>
<evidence type="ECO:0000313" key="1">
    <source>
        <dbReference type="EMBL" id="MBU3061445.1"/>
    </source>
</evidence>
<keyword evidence="2" id="KW-1185">Reference proteome</keyword>
<comment type="caution">
    <text evidence="1">The sequence shown here is derived from an EMBL/GenBank/DDBJ whole genome shotgun (WGS) entry which is preliminary data.</text>
</comment>
<dbReference type="RefSeq" id="WP_215916328.1">
    <property type="nucleotide sequence ID" value="NZ_JAHKNI010000002.1"/>
</dbReference>
<gene>
    <name evidence="1" type="ORF">KO481_07905</name>
</gene>
<reference evidence="1 2" key="1">
    <citation type="submission" date="2021-06" db="EMBL/GenBank/DDBJ databases">
        <title>Actinomycetes sequencing.</title>
        <authorList>
            <person name="Shan Q."/>
        </authorList>
    </citation>
    <scope>NUCLEOTIDE SEQUENCE [LARGE SCALE GENOMIC DNA]</scope>
    <source>
        <strain evidence="1 2">NEAU-G5</strain>
    </source>
</reference>
<protein>
    <submittedName>
        <fullName evidence="1">Uncharacterized protein</fullName>
    </submittedName>
</protein>
<sequence length="67" mass="7452">MSPESLERRMAALESRVGEAEAEFGETVWRIHREVIRTQITLAELAAHSGVVLACDDEVDDVLEARS</sequence>
<evidence type="ECO:0000313" key="2">
    <source>
        <dbReference type="Proteomes" id="UP000733379"/>
    </source>
</evidence>
<accession>A0ABS6ATU3</accession>